<dbReference type="Proteomes" id="UP000051487">
    <property type="component" value="Unassembled WGS sequence"/>
</dbReference>
<proteinExistence type="predicted"/>
<dbReference type="SUPFAM" id="SSF48371">
    <property type="entry name" value="ARM repeat"/>
    <property type="match status" value="1"/>
</dbReference>
<gene>
    <name evidence="1" type="ORF">ALT_5067</name>
</gene>
<reference evidence="1 2" key="1">
    <citation type="submission" date="2015-11" db="EMBL/GenBank/DDBJ databases">
        <title>Aspergillus lentulus strain IFM 54703T.</title>
        <authorList>
            <person name="Kusuya Y."/>
            <person name="Sakai K."/>
            <person name="Kamei K."/>
            <person name="Takahashi H."/>
            <person name="Yaguchi T."/>
        </authorList>
    </citation>
    <scope>NUCLEOTIDE SEQUENCE [LARGE SCALE GENOMIC DNA]</scope>
    <source>
        <strain evidence="1 2">IFM 54703</strain>
    </source>
</reference>
<dbReference type="FunFam" id="1.25.10.10:FF:001486">
    <property type="entry name" value="GTP binding protein, putative (AFU_orthologue AFUA_4G04560)"/>
    <property type="match status" value="1"/>
</dbReference>
<dbReference type="GO" id="GO:0005085">
    <property type="term" value="F:guanyl-nucleotide exchange factor activity"/>
    <property type="evidence" value="ECO:0007669"/>
    <property type="project" value="InterPro"/>
</dbReference>
<name>A0AAN4TBA8_ASPLE</name>
<dbReference type="PANTHER" id="PTHR10957">
    <property type="entry name" value="RAP1 GTPASE-GDP DISSOCIATION STIMULATOR 1"/>
    <property type="match status" value="1"/>
</dbReference>
<evidence type="ECO:0008006" key="3">
    <source>
        <dbReference type="Google" id="ProtNLM"/>
    </source>
</evidence>
<sequence length="709" mass="77569">MITDNEPDVVQTAGPDAEDQLAKETSSQAQNGMDCPSLGQILSQLSPGPSILPVQTISSVPVDEQAALLRRLEDVLAEATGGAERFEEVQTILIELWKCRSSYLALAADALANGSRNSSWRVPYGRAGILHFFLQIIASREYHDEDVLLHALRLVGNSCADTDENRALVVKDNYTAAILSCLSPELVHVVIPVIYNICIDYEPAQSQLAANKLVYILLRLIKDGLLEDNEALLDFSYELIELLAEQGKAYPVIPRFMLTKPMAEQGIRESPGGTILLLLDLLSADGVALSRFVCLANCLMAYLDKERFQDICVGQCIVERVLSVLKQSLYIKADPSSSDDTKALAQLQLKINQTLSEVSASPKFSEVYPLESPLVQTLKDWLASTEDQLQICSCVMLGNLARSDVVCEAMVRKMNIHSMLISILRSDARGGVLHSALGILKNLAIAGDNRQYLGNAGIIPAVSRLWGYETVPQVQFAATSIVRQVIISSIANISRLLELAPTGEDSSTSQQTYLSSLLSLCEKTDSTPIKTEVGRIVASICRTIVPKSREADSEASTLLERLFTMHEGVALPLGAMIAQSQWLVVRSEGWFALALMASSKHGTAAVIDCLQKLDLYPLLEETMSRPVCDSANEADKLKAAKDRDNIVVLIQELLKNDVSQKQCFSSNICKRLLMSNSEQTNALSAPQRATLERLMHSHVSRQLQGTGLD</sequence>
<dbReference type="InterPro" id="IPR040144">
    <property type="entry name" value="RAP1GDS1"/>
</dbReference>
<evidence type="ECO:0000313" key="1">
    <source>
        <dbReference type="EMBL" id="GAQ07746.1"/>
    </source>
</evidence>
<dbReference type="InterPro" id="IPR016024">
    <property type="entry name" value="ARM-type_fold"/>
</dbReference>
<dbReference type="Gene3D" id="1.25.10.10">
    <property type="entry name" value="Leucine-rich Repeat Variant"/>
    <property type="match status" value="2"/>
</dbReference>
<dbReference type="AlphaFoldDB" id="A0AAN4TBA8"/>
<evidence type="ECO:0000313" key="2">
    <source>
        <dbReference type="Proteomes" id="UP000051487"/>
    </source>
</evidence>
<comment type="caution">
    <text evidence="1">The sequence shown here is derived from an EMBL/GenBank/DDBJ whole genome shotgun (WGS) entry which is preliminary data.</text>
</comment>
<organism evidence="1 2">
    <name type="scientific">Aspergillus lentulus</name>
    <dbReference type="NCBI Taxonomy" id="293939"/>
    <lineage>
        <taxon>Eukaryota</taxon>
        <taxon>Fungi</taxon>
        <taxon>Dikarya</taxon>
        <taxon>Ascomycota</taxon>
        <taxon>Pezizomycotina</taxon>
        <taxon>Eurotiomycetes</taxon>
        <taxon>Eurotiomycetidae</taxon>
        <taxon>Eurotiales</taxon>
        <taxon>Aspergillaceae</taxon>
        <taxon>Aspergillus</taxon>
        <taxon>Aspergillus subgen. Fumigati</taxon>
    </lineage>
</organism>
<accession>A0AAN4TBA8</accession>
<dbReference type="EMBL" id="BCLY01000009">
    <property type="protein sequence ID" value="GAQ07746.1"/>
    <property type="molecule type" value="Genomic_DNA"/>
</dbReference>
<dbReference type="InterPro" id="IPR011989">
    <property type="entry name" value="ARM-like"/>
</dbReference>
<protein>
    <recommendedName>
        <fullName evidence="3">Rap1 GTPase-GDP dissociation stimulator 1</fullName>
    </recommendedName>
</protein>